<evidence type="ECO:0000313" key="3">
    <source>
        <dbReference type="Proteomes" id="UP001138661"/>
    </source>
</evidence>
<dbReference type="NCBIfam" id="TIGR02532">
    <property type="entry name" value="IV_pilin_GFxxxE"/>
    <property type="match status" value="1"/>
</dbReference>
<sequence length="162" mass="17066">MSVRAPEAGVTLIEMLVAMSVFALIGLAGYSVLDTIVRTDRQTSGRLDSYAGIGLALRVFELDALRAQGGHSQTETGFSFATGDGRITYKSGANGVMRQIRKPDRPAFNQQLLPPPAAMRWRVIAPGNGADAAVEVLLAPTGDTSVAVSKLVALTQIPPVSE</sequence>
<dbReference type="InterPro" id="IPR012902">
    <property type="entry name" value="N_methyl_site"/>
</dbReference>
<gene>
    <name evidence="2" type="ORF">KX928_06460</name>
</gene>
<feature type="transmembrane region" description="Helical" evidence="1">
    <location>
        <begin position="12"/>
        <end position="33"/>
    </location>
</feature>
<dbReference type="AlphaFoldDB" id="A0A9X1FTC8"/>
<evidence type="ECO:0000256" key="1">
    <source>
        <dbReference type="SAM" id="Phobius"/>
    </source>
</evidence>
<organism evidence="2 3">
    <name type="scientific">Roseobacter insulae</name>
    <dbReference type="NCBI Taxonomy" id="2859783"/>
    <lineage>
        <taxon>Bacteria</taxon>
        <taxon>Pseudomonadati</taxon>
        <taxon>Pseudomonadota</taxon>
        <taxon>Alphaproteobacteria</taxon>
        <taxon>Rhodobacterales</taxon>
        <taxon>Roseobacteraceae</taxon>
        <taxon>Roseobacter</taxon>
    </lineage>
</organism>
<dbReference type="RefSeq" id="WP_219500286.1">
    <property type="nucleotide sequence ID" value="NZ_JAHXDN010000002.1"/>
</dbReference>
<evidence type="ECO:0000313" key="2">
    <source>
        <dbReference type="EMBL" id="MBW4707424.1"/>
    </source>
</evidence>
<name>A0A9X1FTC8_9RHOB</name>
<keyword evidence="1" id="KW-1133">Transmembrane helix</keyword>
<accession>A0A9X1FTC8</accession>
<comment type="caution">
    <text evidence="2">The sequence shown here is derived from an EMBL/GenBank/DDBJ whole genome shotgun (WGS) entry which is preliminary data.</text>
</comment>
<protein>
    <submittedName>
        <fullName evidence="2">Prepilin-type N-terminal cleavage/methylation domain-containing protein</fullName>
    </submittedName>
</protein>
<dbReference type="Pfam" id="PF07963">
    <property type="entry name" value="N_methyl"/>
    <property type="match status" value="1"/>
</dbReference>
<dbReference type="EMBL" id="JAHXDN010000002">
    <property type="protein sequence ID" value="MBW4707424.1"/>
    <property type="molecule type" value="Genomic_DNA"/>
</dbReference>
<keyword evidence="1" id="KW-0812">Transmembrane</keyword>
<keyword evidence="3" id="KW-1185">Reference proteome</keyword>
<keyword evidence="1" id="KW-0472">Membrane</keyword>
<reference evidence="2" key="1">
    <citation type="submission" date="2021-07" db="EMBL/GenBank/DDBJ databases">
        <title>Roseobacter insulae sp. nov., isolated from a tidal flat.</title>
        <authorList>
            <person name="Park S."/>
            <person name="Yoon J.-H."/>
        </authorList>
    </citation>
    <scope>NUCLEOTIDE SEQUENCE</scope>
    <source>
        <strain evidence="2">YSTF-M11</strain>
    </source>
</reference>
<proteinExistence type="predicted"/>
<dbReference type="PROSITE" id="PS00409">
    <property type="entry name" value="PROKAR_NTER_METHYL"/>
    <property type="match status" value="1"/>
</dbReference>
<dbReference type="Proteomes" id="UP001138661">
    <property type="component" value="Unassembled WGS sequence"/>
</dbReference>